<dbReference type="SUPFAM" id="SSF57850">
    <property type="entry name" value="RING/U-box"/>
    <property type="match status" value="1"/>
</dbReference>
<protein>
    <recommendedName>
        <fullName evidence="2">UBP-type domain-containing protein</fullName>
    </recommendedName>
</protein>
<evidence type="ECO:0000259" key="2">
    <source>
        <dbReference type="PROSITE" id="PS50271"/>
    </source>
</evidence>
<name>A0A1E8Q1B4_9MYCO</name>
<accession>A0A1E8Q1B4</accession>
<evidence type="ECO:0000313" key="3">
    <source>
        <dbReference type="EMBL" id="OFJ51714.1"/>
    </source>
</evidence>
<organism evidence="3 4">
    <name type="scientific">Mycolicibacterium grossiae</name>
    <dbReference type="NCBI Taxonomy" id="1552759"/>
    <lineage>
        <taxon>Bacteria</taxon>
        <taxon>Bacillati</taxon>
        <taxon>Actinomycetota</taxon>
        <taxon>Actinomycetes</taxon>
        <taxon>Mycobacteriales</taxon>
        <taxon>Mycobacteriaceae</taxon>
        <taxon>Mycolicibacterium</taxon>
    </lineage>
</organism>
<dbReference type="Proteomes" id="UP000178953">
    <property type="component" value="Unassembled WGS sequence"/>
</dbReference>
<keyword evidence="4" id="KW-1185">Reference proteome</keyword>
<dbReference type="PROSITE" id="PS50271">
    <property type="entry name" value="ZF_UBP"/>
    <property type="match status" value="1"/>
</dbReference>
<gene>
    <name evidence="3" type="ORF">BEL07_21450</name>
</gene>
<dbReference type="AlphaFoldDB" id="A0A1E8Q1B4"/>
<comment type="caution">
    <text evidence="3">The sequence shown here is derived from an EMBL/GenBank/DDBJ whole genome shotgun (WGS) entry which is preliminary data.</text>
</comment>
<dbReference type="EMBL" id="MCHX01000058">
    <property type="protein sequence ID" value="OFJ51714.1"/>
    <property type="molecule type" value="Genomic_DNA"/>
</dbReference>
<dbReference type="InterPro" id="IPR001607">
    <property type="entry name" value="Znf_UBP"/>
</dbReference>
<reference evidence="3 4" key="1">
    <citation type="submission" date="2016-09" db="EMBL/GenBank/DDBJ databases">
        <title>genome sequence of Mycobacterium sp. 739 SCH.</title>
        <authorList>
            <person name="Greninger A.L."/>
            <person name="Qin X."/>
            <person name="Jerome K."/>
            <person name="Vora S."/>
            <person name="Quinn K."/>
        </authorList>
    </citation>
    <scope>NUCLEOTIDE SEQUENCE [LARGE SCALE GENOMIC DNA]</scope>
    <source>
        <strain evidence="3 4">SCH</strain>
    </source>
</reference>
<proteinExistence type="predicted"/>
<dbReference type="Pfam" id="PF02148">
    <property type="entry name" value="zf-UBP"/>
    <property type="match status" value="1"/>
</dbReference>
<evidence type="ECO:0000256" key="1">
    <source>
        <dbReference type="SAM" id="MobiDB-lite"/>
    </source>
</evidence>
<feature type="domain" description="UBP-type" evidence="2">
    <location>
        <begin position="1"/>
        <end position="96"/>
    </location>
</feature>
<evidence type="ECO:0000313" key="4">
    <source>
        <dbReference type="Proteomes" id="UP000178953"/>
    </source>
</evidence>
<dbReference type="Gene3D" id="3.30.40.10">
    <property type="entry name" value="Zinc/RING finger domain, C3HC4 (zinc finger)"/>
    <property type="match status" value="1"/>
</dbReference>
<feature type="region of interest" description="Disordered" evidence="1">
    <location>
        <begin position="83"/>
        <end position="117"/>
    </location>
</feature>
<dbReference type="InterPro" id="IPR013083">
    <property type="entry name" value="Znf_RING/FYVE/PHD"/>
</dbReference>
<sequence>MSDAVDPTVPPSGAGCVECDAAGGWWVHLRRCAACGHVGCCDDSLARHAAAHWRSTGHPVIQSFEPGEDWFWDYSADAYYEGPELAAPDSHPEDQPVPGPRSRVPGDWMTQLRHRSD</sequence>
<dbReference type="OrthoDB" id="57886at2"/>
<dbReference type="RefSeq" id="WP_070355089.1">
    <property type="nucleotide sequence ID" value="NZ_CP043474.1"/>
</dbReference>
<dbReference type="GO" id="GO:0008270">
    <property type="term" value="F:zinc ion binding"/>
    <property type="evidence" value="ECO:0007669"/>
    <property type="project" value="InterPro"/>
</dbReference>